<feature type="compositionally biased region" description="Basic and acidic residues" evidence="1">
    <location>
        <begin position="150"/>
        <end position="161"/>
    </location>
</feature>
<accession>A0A8J5RJF4</accession>
<feature type="compositionally biased region" description="Low complexity" evidence="1">
    <location>
        <begin position="426"/>
        <end position="441"/>
    </location>
</feature>
<feature type="region of interest" description="Disordered" evidence="1">
    <location>
        <begin position="330"/>
        <end position="441"/>
    </location>
</feature>
<dbReference type="OrthoDB" id="7701497at2759"/>
<feature type="compositionally biased region" description="Pro residues" evidence="1">
    <location>
        <begin position="363"/>
        <end position="385"/>
    </location>
</feature>
<dbReference type="Proteomes" id="UP000729913">
    <property type="component" value="Unassembled WGS sequence"/>
</dbReference>
<evidence type="ECO:0000256" key="1">
    <source>
        <dbReference type="SAM" id="MobiDB-lite"/>
    </source>
</evidence>
<reference evidence="2" key="2">
    <citation type="submission" date="2021-04" db="EMBL/GenBank/DDBJ databases">
        <title>Genome-wide patterns of bracovirus chromosomal integration into multiple host tissues during parasitism.</title>
        <authorList>
            <person name="Chebbi M.A.C."/>
        </authorList>
    </citation>
    <scope>NUCLEOTIDE SEQUENCE</scope>
    <source>
        <tissue evidence="2">Whole body</tissue>
    </source>
</reference>
<evidence type="ECO:0000313" key="2">
    <source>
        <dbReference type="EMBL" id="KAG8041214.1"/>
    </source>
</evidence>
<sequence>MRFIYYFYITLIYFCERAWIIRGSTDLSIAELRHLSEKLHPEQCVKVLESLYLRTPGYTLKDEKKLHQLTSEQCQLKLEQWNHIFPAIIIYKRSGKTRKVPLSQVPMCHPSCGGYNRFPQNVEDGWMSSKSDLPQAKCQRIAPVSALHLPESEPEKKPVKKPERKKPEKKRPEKKPEKKKRQSKQKSSEKLVQKVQEVKQVEKIVKTETKVKENEKDKRVQKEQKEKRKTVTESEETDVEAPKFIDGPELREILEHHTSTCSCCKCRANLDGTTDERTLCSDKFCNNRKTSLVMNRIKPFTNEHVRKSSWFKNRAKTICKFSSKKLSQDKEKLSLPYSPVNTATEGWTTESPPVTKRKSSSKSPPPLPPPPSSPPPPPPPPPPLPKEQKRESKTRKSSTPQSSSKSPSKSSKKSLQPCVKNSCSTKNSSPRNSRPSKSNKN</sequence>
<gene>
    <name evidence="2" type="ORF">G9C98_002202</name>
</gene>
<organism evidence="2 3">
    <name type="scientific">Cotesia typhae</name>
    <dbReference type="NCBI Taxonomy" id="2053667"/>
    <lineage>
        <taxon>Eukaryota</taxon>
        <taxon>Metazoa</taxon>
        <taxon>Ecdysozoa</taxon>
        <taxon>Arthropoda</taxon>
        <taxon>Hexapoda</taxon>
        <taxon>Insecta</taxon>
        <taxon>Pterygota</taxon>
        <taxon>Neoptera</taxon>
        <taxon>Endopterygota</taxon>
        <taxon>Hymenoptera</taxon>
        <taxon>Apocrita</taxon>
        <taxon>Ichneumonoidea</taxon>
        <taxon>Braconidae</taxon>
        <taxon>Microgastrinae</taxon>
        <taxon>Cotesia</taxon>
    </lineage>
</organism>
<comment type="caution">
    <text evidence="2">The sequence shown here is derived from an EMBL/GenBank/DDBJ whole genome shotgun (WGS) entry which is preliminary data.</text>
</comment>
<feature type="compositionally biased region" description="Low complexity" evidence="1">
    <location>
        <begin position="397"/>
        <end position="409"/>
    </location>
</feature>
<feature type="region of interest" description="Disordered" evidence="1">
    <location>
        <begin position="211"/>
        <end position="239"/>
    </location>
</feature>
<feature type="compositionally biased region" description="Polar residues" evidence="1">
    <location>
        <begin position="339"/>
        <end position="352"/>
    </location>
</feature>
<reference evidence="2" key="1">
    <citation type="submission" date="2020-03" db="EMBL/GenBank/DDBJ databases">
        <authorList>
            <person name="Chebbi M.A."/>
            <person name="Drezen J.M."/>
        </authorList>
    </citation>
    <scope>NUCLEOTIDE SEQUENCE</scope>
    <source>
        <tissue evidence="2">Whole body</tissue>
    </source>
</reference>
<feature type="compositionally biased region" description="Basic and acidic residues" evidence="1">
    <location>
        <begin position="211"/>
        <end position="232"/>
    </location>
</feature>
<feature type="region of interest" description="Disordered" evidence="1">
    <location>
        <begin position="144"/>
        <end position="193"/>
    </location>
</feature>
<name>A0A8J5RJF4_9HYME</name>
<proteinExistence type="predicted"/>
<keyword evidence="3" id="KW-1185">Reference proteome</keyword>
<dbReference type="EMBL" id="JAAOIC020000019">
    <property type="protein sequence ID" value="KAG8041214.1"/>
    <property type="molecule type" value="Genomic_DNA"/>
</dbReference>
<protein>
    <submittedName>
        <fullName evidence="2">Uncharacterized protein</fullName>
    </submittedName>
</protein>
<evidence type="ECO:0000313" key="3">
    <source>
        <dbReference type="Proteomes" id="UP000729913"/>
    </source>
</evidence>
<dbReference type="AlphaFoldDB" id="A0A8J5RJF4"/>